<reference evidence="1" key="1">
    <citation type="journal article" date="2015" name="Nature">
        <title>Complex archaea that bridge the gap between prokaryotes and eukaryotes.</title>
        <authorList>
            <person name="Spang A."/>
            <person name="Saw J.H."/>
            <person name="Jorgensen S.L."/>
            <person name="Zaremba-Niedzwiedzka K."/>
            <person name="Martijn J."/>
            <person name="Lind A.E."/>
            <person name="van Eijk R."/>
            <person name="Schleper C."/>
            <person name="Guy L."/>
            <person name="Ettema T.J."/>
        </authorList>
    </citation>
    <scope>NUCLEOTIDE SEQUENCE</scope>
</reference>
<accession>A0A0F9KAR2</accession>
<organism evidence="1">
    <name type="scientific">marine sediment metagenome</name>
    <dbReference type="NCBI Taxonomy" id="412755"/>
    <lineage>
        <taxon>unclassified sequences</taxon>
        <taxon>metagenomes</taxon>
        <taxon>ecological metagenomes</taxon>
    </lineage>
</organism>
<sequence>LDPKALEAAAIYEACPGDSPLPGRQSIEIAIEHLREPIQKYLDAADLVPRKEGVSERLVLLDAMKVIQDERDEAQEQGTSLTDEALGKVIYATLRRCSHSLDDSVVAERIATAVIIAETRAALTDTEEAEDAQ</sequence>
<proteinExistence type="predicted"/>
<feature type="non-terminal residue" evidence="1">
    <location>
        <position position="1"/>
    </location>
</feature>
<gene>
    <name evidence="1" type="ORF">LCGC14_1353910</name>
</gene>
<dbReference type="EMBL" id="LAZR01008393">
    <property type="protein sequence ID" value="KKM79048.1"/>
    <property type="molecule type" value="Genomic_DNA"/>
</dbReference>
<name>A0A0F9KAR2_9ZZZZ</name>
<dbReference type="AlphaFoldDB" id="A0A0F9KAR2"/>
<protein>
    <submittedName>
        <fullName evidence="1">Uncharacterized protein</fullName>
    </submittedName>
</protein>
<comment type="caution">
    <text evidence="1">The sequence shown here is derived from an EMBL/GenBank/DDBJ whole genome shotgun (WGS) entry which is preliminary data.</text>
</comment>
<evidence type="ECO:0000313" key="1">
    <source>
        <dbReference type="EMBL" id="KKM79048.1"/>
    </source>
</evidence>